<dbReference type="Gene3D" id="3.40.50.300">
    <property type="entry name" value="P-loop containing nucleotide triphosphate hydrolases"/>
    <property type="match status" value="2"/>
</dbReference>
<dbReference type="RefSeq" id="WP_260796221.1">
    <property type="nucleotide sequence ID" value="NZ_CP093313.1"/>
</dbReference>
<feature type="transmembrane region" description="Helical" evidence="3">
    <location>
        <begin position="445"/>
        <end position="465"/>
    </location>
</feature>
<dbReference type="PANTHER" id="PTHR32309">
    <property type="entry name" value="TYROSINE-PROTEIN KINASE"/>
    <property type="match status" value="1"/>
</dbReference>
<evidence type="ECO:0008006" key="6">
    <source>
        <dbReference type="Google" id="ProtNLM"/>
    </source>
</evidence>
<dbReference type="PANTHER" id="PTHR32309:SF31">
    <property type="entry name" value="CAPSULAR EXOPOLYSACCHARIDE FAMILY"/>
    <property type="match status" value="1"/>
</dbReference>
<keyword evidence="1" id="KW-0175">Coiled coil</keyword>
<dbReference type="EMBL" id="CP093313">
    <property type="protein sequence ID" value="UWZ86583.1"/>
    <property type="molecule type" value="Genomic_DNA"/>
</dbReference>
<keyword evidence="3" id="KW-0812">Transmembrane</keyword>
<name>A0A9J7BV81_9BACT</name>
<proteinExistence type="predicted"/>
<dbReference type="InterPro" id="IPR050445">
    <property type="entry name" value="Bact_polysacc_biosynth/exp"/>
</dbReference>
<feature type="transmembrane region" description="Helical" evidence="3">
    <location>
        <begin position="51"/>
        <end position="68"/>
    </location>
</feature>
<feature type="region of interest" description="Disordered" evidence="2">
    <location>
        <begin position="1063"/>
        <end position="1090"/>
    </location>
</feature>
<evidence type="ECO:0000256" key="2">
    <source>
        <dbReference type="SAM" id="MobiDB-lite"/>
    </source>
</evidence>
<feature type="region of interest" description="Disordered" evidence="2">
    <location>
        <begin position="1"/>
        <end position="21"/>
    </location>
</feature>
<keyword evidence="3" id="KW-1133">Transmembrane helix</keyword>
<keyword evidence="3" id="KW-0472">Membrane</keyword>
<dbReference type="InterPro" id="IPR027417">
    <property type="entry name" value="P-loop_NTPase"/>
</dbReference>
<sequence length="1113" mass="120058">MKSLRDNSEFQAAAPNPQASAATVRRMPAAGPQGMFFHLDFVRSLQMHRKLAMGIFFTFLALSAGYMAKRWNTYKAQALVYVQPSPHKVIESGQAQQWPYDANTYESYIQQQVHDVTRPDVLAAALKQLPGWQGSRESEQAAADRLGSAVEVTRVGSAYEVQIESTAGSREEAAQIANAVAASYIDSATREQRAGDPQRIELLKEERDRILKELGSDRTEQESLNRQLGVAAVSGATPDPIDDQIAQTRAELVKARTANDEAAAKLTALSGKGATNAALDAEADEIVAADPGLVSMKTALNKRRSDLISQMANLTPNHPQYKQDAEELAKINASLESMSHELRAKASAQISQKLKNDLERTSSVEARLNGRLGQLTGAAGTAAPRMQRLNELETDIQRLQNRFTAVDEQYRNLTMENSSPGAVYLASTALPPLHAARAKVLRNGFIVILAGLMLALASALIAHNFDKRIYIAQDVERVLGFAPMAQIPDMSEVGAGVAEEYMLRLAAAVEHAHQQGMLNSCIVTGITTGAGVTTVSTHVSGMLQAMGRETVLVDTVGAPQARLGEPGGNHGTGLVHAPRGSRSTALLQQMNEEAGEDSVVVTDTAPLLVSGETEYLARFVDSAIVVIESGVTTKAQLREVAQTLQRLEVSSVGFVLNRISLKNANAGFRESVAAVESHLRAQARQAEAVSTRPAPVKETWAQSVQEVQPLRIAPEQPQPAAPAHENVADMETQQVVESPVPVPTAAPVAEPKMVVRTPEPVAEPVVPAAARTEVAPAERWGLPSYTPAYIAPRMEMAAEETVVELAAAAAEVPATVSEPSAAPEPEEPVNRIEELDKPEEKLAQRERPAANSPFRAQVALPMRGRQTVRFAPAVESKQEAMTPDLLFPERKPVLNEPMPELEYEPVQAAVAVEEAVIDPAVESTNLWDYSAATAAHDAYWGGNHQPPIAEQPATVAPERITSSATMVLAPVPEPVAVAAGAFEAESERTGSIAVSRLSGLRSLMTSLGVKNLRKELEAHRAHLELPADVERPAERPIFAQPEAPASTAAASRALLPEVVARPEIIPPRVTPNEPAERESDVRRPVKAPRVSRWDTVDDVEILPSKRGQYRKRH</sequence>
<feature type="compositionally biased region" description="Low complexity" evidence="2">
    <location>
        <begin position="11"/>
        <end position="21"/>
    </location>
</feature>
<reference evidence="4" key="1">
    <citation type="submission" date="2021-04" db="EMBL/GenBank/DDBJ databases">
        <title>Phylogenetic analysis of Acidobacteriaceae.</title>
        <authorList>
            <person name="Qiu L."/>
            <person name="Zhang Q."/>
        </authorList>
    </citation>
    <scope>NUCLEOTIDE SEQUENCE</scope>
    <source>
        <strain evidence="4">DSM 25168</strain>
    </source>
</reference>
<feature type="compositionally biased region" description="Basic and acidic residues" evidence="2">
    <location>
        <begin position="1074"/>
        <end position="1083"/>
    </location>
</feature>
<evidence type="ECO:0000313" key="4">
    <source>
        <dbReference type="EMBL" id="UWZ86583.1"/>
    </source>
</evidence>
<accession>A0A9J7BV81</accession>
<feature type="region of interest" description="Disordered" evidence="2">
    <location>
        <begin position="814"/>
        <end position="833"/>
    </location>
</feature>
<evidence type="ECO:0000256" key="3">
    <source>
        <dbReference type="SAM" id="Phobius"/>
    </source>
</evidence>
<dbReference type="Proteomes" id="UP001059380">
    <property type="component" value="Chromosome"/>
</dbReference>
<dbReference type="KEGG" id="orp:MOP44_11705"/>
<gene>
    <name evidence="4" type="ORF">MOP44_11705</name>
</gene>
<protein>
    <recommendedName>
        <fullName evidence="6">Polysaccharide chain length determinant N-terminal domain-containing protein</fullName>
    </recommendedName>
</protein>
<feature type="compositionally biased region" description="Low complexity" evidence="2">
    <location>
        <begin position="814"/>
        <end position="823"/>
    </location>
</feature>
<evidence type="ECO:0000313" key="5">
    <source>
        <dbReference type="Proteomes" id="UP001059380"/>
    </source>
</evidence>
<feature type="coiled-coil region" evidence="1">
    <location>
        <begin position="389"/>
        <end position="416"/>
    </location>
</feature>
<dbReference type="SUPFAM" id="SSF52540">
    <property type="entry name" value="P-loop containing nucleoside triphosphate hydrolases"/>
    <property type="match status" value="1"/>
</dbReference>
<keyword evidence="5" id="KW-1185">Reference proteome</keyword>
<evidence type="ECO:0000256" key="1">
    <source>
        <dbReference type="SAM" id="Coils"/>
    </source>
</evidence>
<organism evidence="4 5">
    <name type="scientific">Occallatibacter riparius</name>
    <dbReference type="NCBI Taxonomy" id="1002689"/>
    <lineage>
        <taxon>Bacteria</taxon>
        <taxon>Pseudomonadati</taxon>
        <taxon>Acidobacteriota</taxon>
        <taxon>Terriglobia</taxon>
        <taxon>Terriglobales</taxon>
        <taxon>Acidobacteriaceae</taxon>
        <taxon>Occallatibacter</taxon>
    </lineage>
</organism>
<dbReference type="AlphaFoldDB" id="A0A9J7BV81"/>